<evidence type="ECO:0000313" key="2">
    <source>
        <dbReference type="EMBL" id="QTW91421.1"/>
    </source>
</evidence>
<accession>A0A8B0R8V3</accession>
<feature type="transmembrane region" description="Helical" evidence="1">
    <location>
        <begin position="20"/>
        <end position="37"/>
    </location>
</feature>
<dbReference type="AlphaFoldDB" id="A0A8B0R8V3"/>
<feature type="transmembrane region" description="Helical" evidence="1">
    <location>
        <begin position="115"/>
        <end position="133"/>
    </location>
</feature>
<geneLocation type="mitochondrion" evidence="2"/>
<evidence type="ECO:0000313" key="3">
    <source>
        <dbReference type="EMBL" id="QTW91434.1"/>
    </source>
</evidence>
<evidence type="ECO:0000256" key="1">
    <source>
        <dbReference type="SAM" id="Phobius"/>
    </source>
</evidence>
<dbReference type="CTD" id="4541"/>
<dbReference type="EMBL" id="MT680028">
    <property type="protein sequence ID" value="QTW91434.1"/>
    <property type="molecule type" value="Genomic_DNA"/>
</dbReference>
<dbReference type="RefSeq" id="YP_010251424.1">
    <property type="nucleotide sequence ID" value="NC_060373.1"/>
</dbReference>
<keyword evidence="2" id="KW-0496">Mitochondrion</keyword>
<dbReference type="EMBL" id="MT680027">
    <property type="protein sequence ID" value="QTW91421.1"/>
    <property type="molecule type" value="Genomic_DNA"/>
</dbReference>
<keyword evidence="1" id="KW-1133">Transmembrane helix</keyword>
<gene>
    <name evidence="2" type="primary">ND6</name>
</gene>
<keyword evidence="1" id="KW-0812">Transmembrane</keyword>
<name>A0A8B0R8V3_9ACAR</name>
<proteinExistence type="predicted"/>
<reference evidence="2" key="1">
    <citation type="journal article" name="Ticks Tick Borne Dis.">
        <title>Nuclear (18S-28S rRNA) and mitochondrial genome markers of Carios (Carios) vespertilionis (Argasidae) support Carios Latreille, 1796 as a lineage embedded in the Ornithodorinae: re-classification of the Carios sensu Klompen and Oliver (1993) clade into its respective subgenera.</title>
        <authorList>
            <person name="Mans B.J."/>
            <person name="Kelava S."/>
            <person name="Pienaar R."/>
            <person name="Featherston J."/>
            <person name="de Castro M.H."/>
            <person name="Quetglas J."/>
            <person name="Reeves W.K."/>
            <person name="Durden L.A."/>
            <person name="Miller M.M."/>
            <person name="Laverty T.M."/>
            <person name="Shao R."/>
            <person name="Takano A."/>
            <person name="Kawabata H."/>
            <person name="Moustafa M.A.M."/>
            <person name="Nakao R."/>
            <person name="Matsuno K."/>
            <person name="Greay T.L."/>
            <person name="Evasco K.L."/>
            <person name="Barker D."/>
            <person name="Barker S.C."/>
        </authorList>
    </citation>
    <scope>NUCLEOTIDE SEQUENCE</scope>
    <source>
        <strain evidence="2">Aves1_MG</strain>
        <strain evidence="3">Aves2_MG</strain>
    </source>
</reference>
<keyword evidence="1" id="KW-0472">Membrane</keyword>
<protein>
    <submittedName>
        <fullName evidence="2">NADH dehydrogenase subunit 6</fullName>
    </submittedName>
</protein>
<feature type="transmembrane region" description="Helical" evidence="1">
    <location>
        <begin position="78"/>
        <end position="95"/>
    </location>
</feature>
<feature type="transmembrane region" description="Helical" evidence="1">
    <location>
        <begin position="43"/>
        <end position="66"/>
    </location>
</feature>
<organism evidence="2">
    <name type="scientific">Carios vespertilionis</name>
    <dbReference type="NCBI Taxonomy" id="870211"/>
    <lineage>
        <taxon>Eukaryota</taxon>
        <taxon>Metazoa</taxon>
        <taxon>Ecdysozoa</taxon>
        <taxon>Arthropoda</taxon>
        <taxon>Chelicerata</taxon>
        <taxon>Arachnida</taxon>
        <taxon>Acari</taxon>
        <taxon>Parasitiformes</taxon>
        <taxon>Ixodida</taxon>
        <taxon>Ixodoidea</taxon>
        <taxon>Argasidae</taxon>
        <taxon>Ornithodorinae</taxon>
        <taxon>Carios</taxon>
    </lineage>
</organism>
<dbReference type="GeneID" id="70592439"/>
<sequence length="143" mass="16682">MKMIFLISILFMTSTQPITMILILILTTLTISFLIYLQMKMTWFPMLIIILMLGGMMILFLYITSLTPNKKFIWSNKFLPLIMFTPFLPTIKLNFNSNNFHTISNLLNNNNTLMLTFIMLYLMITLLTITNLIHSSFVPLKSN</sequence>